<evidence type="ECO:0000256" key="3">
    <source>
        <dbReference type="ARBA" id="ARBA00022806"/>
    </source>
</evidence>
<evidence type="ECO:0000256" key="4">
    <source>
        <dbReference type="ARBA" id="ARBA00022840"/>
    </source>
</evidence>
<feature type="domain" description="UvrD-like helicase ATP-binding" evidence="5">
    <location>
        <begin position="185"/>
        <end position="226"/>
    </location>
</feature>
<evidence type="ECO:0000313" key="6">
    <source>
        <dbReference type="EMBL" id="GAA5168344.1"/>
    </source>
</evidence>
<dbReference type="InterPro" id="IPR027417">
    <property type="entry name" value="P-loop_NTPase"/>
</dbReference>
<sequence>MSNSRHAQELREEQAYVARLYARLDAERMWVTKALNAALSDTAKGLEARWLRDAAVDTWADRKRRLRVADSGLCFGRIDTDRDGPLHVGRIGLTHAEDESRALLTDWRAAIARPFYTATGANPEGITRRRHFRTRGRAVDDFHDEWFGSSADGSAERDGSDAALLAAVNAARTDGMRDIVATIQAAQDEVIRLGSTGVVVVEGGPGTGKTAVALHRVAYLLYEQQERMARRGVLLVGPNPGFLDYVGGVLPALGETDVVFTTLGGLLPGVRTNRVDTPEATRLKGSAVMVDVLDAAVLDRQRLPDEPIEIELDDVTVLLDSEVAGAARDAARATRLVHNQARAVFDHHVIEVLTARAVAKIGAGWLHPAQPDPVTEEVIDEFGEPVEDDHLAENLESDVRADLSGSPGLAEELDRLWPMLTPQRLLAELYEDKDLLATATEGVLSASDRDVLYRPDGDAWTVSDVPLLDEAVDMLGSDGSEDTRAAEQRAEQLDYAEGVLEILDTEEDPDEEVLRAVDLMAAEALAERQEEVDLRGLAERAAADRDWAYGHVVVDEAQELSAMDWRALMRRCPTKSMTIVGDLAQRESPAGASSWSEMLDPHVPERWAYRRLTVNYRTPADIMDTAASVLAEVDPELTPPTSVRRTGVPPWARPVGAGELPDAVRAAVAELAGQVDEGTVAVIAPPGTELPGTLPEGVRVHTPRSAKGLEFDAVLLCEPQRLMDGTRAGAAELYVALTRATQRLGVLHSEPLPAALAGLRPYRAADEMLRV</sequence>
<dbReference type="PANTHER" id="PTHR11070">
    <property type="entry name" value="UVRD / RECB / PCRA DNA HELICASE FAMILY MEMBER"/>
    <property type="match status" value="1"/>
</dbReference>
<organism evidence="6 7">
    <name type="scientific">Pseudonocardia eucalypti</name>
    <dbReference type="NCBI Taxonomy" id="648755"/>
    <lineage>
        <taxon>Bacteria</taxon>
        <taxon>Bacillati</taxon>
        <taxon>Actinomycetota</taxon>
        <taxon>Actinomycetes</taxon>
        <taxon>Pseudonocardiales</taxon>
        <taxon>Pseudonocardiaceae</taxon>
        <taxon>Pseudonocardia</taxon>
    </lineage>
</organism>
<keyword evidence="4" id="KW-0067">ATP-binding</keyword>
<keyword evidence="7" id="KW-1185">Reference proteome</keyword>
<keyword evidence="1" id="KW-0547">Nucleotide-binding</keyword>
<keyword evidence="3" id="KW-0347">Helicase</keyword>
<dbReference type="RefSeq" id="WP_345703278.1">
    <property type="nucleotide sequence ID" value="NZ_BAABJP010000039.1"/>
</dbReference>
<accession>A0ABP9QVY8</accession>
<keyword evidence="2" id="KW-0378">Hydrolase</keyword>
<gene>
    <name evidence="6" type="primary">helR_2</name>
    <name evidence="6" type="ORF">GCM10023321_62240</name>
</gene>
<dbReference type="PANTHER" id="PTHR11070:SF45">
    <property type="entry name" value="DNA 3'-5' HELICASE"/>
    <property type="match status" value="1"/>
</dbReference>
<dbReference type="EMBL" id="BAABJP010000039">
    <property type="protein sequence ID" value="GAA5168344.1"/>
    <property type="molecule type" value="Genomic_DNA"/>
</dbReference>
<evidence type="ECO:0000256" key="2">
    <source>
        <dbReference type="ARBA" id="ARBA00022801"/>
    </source>
</evidence>
<dbReference type="SUPFAM" id="SSF52540">
    <property type="entry name" value="P-loop containing nucleoside triphosphate hydrolases"/>
    <property type="match status" value="1"/>
</dbReference>
<evidence type="ECO:0000256" key="1">
    <source>
        <dbReference type="ARBA" id="ARBA00022741"/>
    </source>
</evidence>
<dbReference type="Gene3D" id="3.40.50.300">
    <property type="entry name" value="P-loop containing nucleotide triphosphate hydrolases"/>
    <property type="match status" value="3"/>
</dbReference>
<evidence type="ECO:0000259" key="5">
    <source>
        <dbReference type="Pfam" id="PF00580"/>
    </source>
</evidence>
<comment type="caution">
    <text evidence="6">The sequence shown here is derived from an EMBL/GenBank/DDBJ whole genome shotgun (WGS) entry which is preliminary data.</text>
</comment>
<name>A0ABP9QVY8_9PSEU</name>
<dbReference type="Pfam" id="PF00580">
    <property type="entry name" value="UvrD-helicase"/>
    <property type="match status" value="1"/>
</dbReference>
<dbReference type="InterPro" id="IPR014016">
    <property type="entry name" value="UvrD-like_ATP-bd"/>
</dbReference>
<protein>
    <submittedName>
        <fullName evidence="6">RNA polymerase recycling motor ATPase HelR</fullName>
    </submittedName>
</protein>
<reference evidence="7" key="1">
    <citation type="journal article" date="2019" name="Int. J. Syst. Evol. Microbiol.">
        <title>The Global Catalogue of Microorganisms (GCM) 10K type strain sequencing project: providing services to taxonomists for standard genome sequencing and annotation.</title>
        <authorList>
            <consortium name="The Broad Institute Genomics Platform"/>
            <consortium name="The Broad Institute Genome Sequencing Center for Infectious Disease"/>
            <person name="Wu L."/>
            <person name="Ma J."/>
        </authorList>
    </citation>
    <scope>NUCLEOTIDE SEQUENCE [LARGE SCALE GENOMIC DNA]</scope>
    <source>
        <strain evidence="7">JCM 18303</strain>
    </source>
</reference>
<dbReference type="Proteomes" id="UP001428817">
    <property type="component" value="Unassembled WGS sequence"/>
</dbReference>
<dbReference type="InterPro" id="IPR000212">
    <property type="entry name" value="DNA_helicase_UvrD/REP"/>
</dbReference>
<evidence type="ECO:0000313" key="7">
    <source>
        <dbReference type="Proteomes" id="UP001428817"/>
    </source>
</evidence>
<proteinExistence type="predicted"/>